<evidence type="ECO:0000313" key="2">
    <source>
        <dbReference type="EMBL" id="WBO24240.1"/>
    </source>
</evidence>
<sequence length="173" mass="18070">MKRAVAPLAIAILMAGQAGAARPACIPHHDMRILIRVALPDAVEAVADRCKAALPGDAFLPNEGAGLANRFRHEAPVDPAAARIAIQDATGQDLSSFASDDTVVGLARQLVDTQIGQHVPLKDCRSIDSMMELAGNLRADAMAEAILLALELAGPDQVKGLAICPPKDEGAQR</sequence>
<dbReference type="RefSeq" id="WP_270078869.1">
    <property type="nucleotide sequence ID" value="NZ_CP115174.1"/>
</dbReference>
<evidence type="ECO:0000256" key="1">
    <source>
        <dbReference type="SAM" id="SignalP"/>
    </source>
</evidence>
<dbReference type="Proteomes" id="UP001210865">
    <property type="component" value="Chromosome"/>
</dbReference>
<dbReference type="EMBL" id="CP115174">
    <property type="protein sequence ID" value="WBO24240.1"/>
    <property type="molecule type" value="Genomic_DNA"/>
</dbReference>
<reference evidence="2 3" key="1">
    <citation type="submission" date="2022-12" db="EMBL/GenBank/DDBJ databases">
        <title>Sphingomonas abieness sp. nov., an endophytic bacterium isolated from Abies koreana.</title>
        <authorList>
            <person name="Jiang L."/>
            <person name="Lee J."/>
        </authorList>
    </citation>
    <scope>NUCLEOTIDE SEQUENCE [LARGE SCALE GENOMIC DNA]</scope>
    <source>
        <strain evidence="3">PAMB 00755</strain>
    </source>
</reference>
<proteinExistence type="predicted"/>
<feature type="signal peptide" evidence="1">
    <location>
        <begin position="1"/>
        <end position="20"/>
    </location>
</feature>
<evidence type="ECO:0000313" key="3">
    <source>
        <dbReference type="Proteomes" id="UP001210865"/>
    </source>
</evidence>
<keyword evidence="1" id="KW-0732">Signal</keyword>
<feature type="chain" id="PRO_5046094203" evidence="1">
    <location>
        <begin position="21"/>
        <end position="173"/>
    </location>
</feature>
<protein>
    <submittedName>
        <fullName evidence="2">Uncharacterized protein</fullName>
    </submittedName>
</protein>
<gene>
    <name evidence="2" type="ORF">PBT88_09105</name>
</gene>
<name>A0ABY7NTX5_9SPHN</name>
<organism evidence="2 3">
    <name type="scientific">Sphingomonas abietis</name>
    <dbReference type="NCBI Taxonomy" id="3012344"/>
    <lineage>
        <taxon>Bacteria</taxon>
        <taxon>Pseudomonadati</taxon>
        <taxon>Pseudomonadota</taxon>
        <taxon>Alphaproteobacteria</taxon>
        <taxon>Sphingomonadales</taxon>
        <taxon>Sphingomonadaceae</taxon>
        <taxon>Sphingomonas</taxon>
    </lineage>
</organism>
<accession>A0ABY7NTX5</accession>
<keyword evidence="3" id="KW-1185">Reference proteome</keyword>